<dbReference type="AlphaFoldDB" id="A0A1M7YYP9"/>
<gene>
    <name evidence="1" type="ORF">VQ7734_03587</name>
</gene>
<dbReference type="OrthoDB" id="8454954at2"/>
<dbReference type="RefSeq" id="WP_073585118.1">
    <property type="nucleotide sequence ID" value="NZ_AP024897.1"/>
</dbReference>
<dbReference type="Proteomes" id="UP000184600">
    <property type="component" value="Unassembled WGS sequence"/>
</dbReference>
<keyword evidence="2" id="KW-1185">Reference proteome</keyword>
<proteinExistence type="predicted"/>
<organism evidence="1 2">
    <name type="scientific">Vibrio quintilis</name>
    <dbReference type="NCBI Taxonomy" id="1117707"/>
    <lineage>
        <taxon>Bacteria</taxon>
        <taxon>Pseudomonadati</taxon>
        <taxon>Pseudomonadota</taxon>
        <taxon>Gammaproteobacteria</taxon>
        <taxon>Vibrionales</taxon>
        <taxon>Vibrionaceae</taxon>
        <taxon>Vibrio</taxon>
    </lineage>
</organism>
<protein>
    <submittedName>
        <fullName evidence="1">Uncharacterized protein</fullName>
    </submittedName>
</protein>
<dbReference type="EMBL" id="FRFG01000048">
    <property type="protein sequence ID" value="SHO57817.1"/>
    <property type="molecule type" value="Genomic_DNA"/>
</dbReference>
<name>A0A1M7YYP9_9VIBR</name>
<evidence type="ECO:0000313" key="1">
    <source>
        <dbReference type="EMBL" id="SHO57817.1"/>
    </source>
</evidence>
<reference evidence="2" key="1">
    <citation type="submission" date="2016-12" db="EMBL/GenBank/DDBJ databases">
        <authorList>
            <person name="Rodrigo-Torres L."/>
            <person name="Arahal R.D."/>
            <person name="Lucena T."/>
        </authorList>
    </citation>
    <scope>NUCLEOTIDE SEQUENCE [LARGE SCALE GENOMIC DNA]</scope>
</reference>
<evidence type="ECO:0000313" key="2">
    <source>
        <dbReference type="Proteomes" id="UP000184600"/>
    </source>
</evidence>
<sequence>MSTINVDKPLIIECLKELSDIDYQQRVWIVGSTDEVSGFNDVVAALFDDSLLEDALLKNKVTFTMEADNKLRLLGELIAFLPDNITTNVLVSQPKWKDIVKLSGDVYHLIK</sequence>
<accession>A0A1M7YYP9</accession>